<organism evidence="1 2">
    <name type="scientific">Echinostoma caproni</name>
    <dbReference type="NCBI Taxonomy" id="27848"/>
    <lineage>
        <taxon>Eukaryota</taxon>
        <taxon>Metazoa</taxon>
        <taxon>Spiralia</taxon>
        <taxon>Lophotrochozoa</taxon>
        <taxon>Platyhelminthes</taxon>
        <taxon>Trematoda</taxon>
        <taxon>Digenea</taxon>
        <taxon>Plagiorchiida</taxon>
        <taxon>Echinostomata</taxon>
        <taxon>Echinostomatoidea</taxon>
        <taxon>Echinostomatidae</taxon>
        <taxon>Echinostoma</taxon>
    </lineage>
</organism>
<reference evidence="1 2" key="1">
    <citation type="submission" date="2018-11" db="EMBL/GenBank/DDBJ databases">
        <authorList>
            <consortium name="Pathogen Informatics"/>
        </authorList>
    </citation>
    <scope>NUCLEOTIDE SEQUENCE [LARGE SCALE GENOMIC DNA]</scope>
    <source>
        <strain evidence="1 2">Egypt</strain>
    </source>
</reference>
<evidence type="ECO:0000313" key="1">
    <source>
        <dbReference type="EMBL" id="VDP92565.1"/>
    </source>
</evidence>
<sequence>MKKLVIQSSRWPDQSYAEVPQNADPQLNTKRFSGNVPRARRATTHPVKENDSLDITRRMDSFCGGVCITVEDLYHCYALVIGSRAENFHVNRNGGYYRSPLLHPFLSVRIPKRSCLVNRVAAFKALDIRSNWAQGATQFDPQLSEIEGCSDIYELDLPDVTFRRAITVRLPLPQWFINRKCRSHDCWDQNSTTAVSTEFPDPGANIRGMPSDGTLVVPSRPLVILYQKMLAREAKRVPLPEVSRQHEVFMTCIE</sequence>
<protein>
    <submittedName>
        <fullName evidence="1">Uncharacterized protein</fullName>
    </submittedName>
</protein>
<accession>A0A3P8IW96</accession>
<dbReference type="OrthoDB" id="6273453at2759"/>
<dbReference type="AlphaFoldDB" id="A0A3P8IW96"/>
<dbReference type="Proteomes" id="UP000272942">
    <property type="component" value="Unassembled WGS sequence"/>
</dbReference>
<name>A0A3P8IW96_9TREM</name>
<dbReference type="EMBL" id="UZAN01060096">
    <property type="protein sequence ID" value="VDP92565.1"/>
    <property type="molecule type" value="Genomic_DNA"/>
</dbReference>
<proteinExistence type="predicted"/>
<keyword evidence="2" id="KW-1185">Reference proteome</keyword>
<evidence type="ECO:0000313" key="2">
    <source>
        <dbReference type="Proteomes" id="UP000272942"/>
    </source>
</evidence>
<gene>
    <name evidence="1" type="ORF">ECPE_LOCUS15293</name>
</gene>